<feature type="compositionally biased region" description="Basic and acidic residues" evidence="1">
    <location>
        <begin position="100"/>
        <end position="114"/>
    </location>
</feature>
<name>X6NC92_RETFI</name>
<organism evidence="2 3">
    <name type="scientific">Reticulomyxa filosa</name>
    <dbReference type="NCBI Taxonomy" id="46433"/>
    <lineage>
        <taxon>Eukaryota</taxon>
        <taxon>Sar</taxon>
        <taxon>Rhizaria</taxon>
        <taxon>Retaria</taxon>
        <taxon>Foraminifera</taxon>
        <taxon>Monothalamids</taxon>
        <taxon>Reticulomyxidae</taxon>
        <taxon>Reticulomyxa</taxon>
    </lineage>
</organism>
<comment type="caution">
    <text evidence="2">The sequence shown here is derived from an EMBL/GenBank/DDBJ whole genome shotgun (WGS) entry which is preliminary data.</text>
</comment>
<feature type="compositionally biased region" description="Basic and acidic residues" evidence="1">
    <location>
        <begin position="183"/>
        <end position="195"/>
    </location>
</feature>
<dbReference type="EMBL" id="ASPP01009790">
    <property type="protein sequence ID" value="ETO23646.1"/>
    <property type="molecule type" value="Genomic_DNA"/>
</dbReference>
<sequence>MVEAVHLLIFVEYCKHFWKETIIHRLTRTIEIGVLMNEESIGPNILYGGSMDINPVEIIIEEEQNSKDQDHEILDKEPEDTKTKDGLDEDDSEYSLSISESDKPQKEGKAKIRGEVHFEDEKDVLYIEDQQTGARVPVRQVTFSRDIAEHIANRRLTARVEARTLEELIRADEEANANTIEESSVRNEEPPHENVEPINVNGGETSGNGNGNGSEGGSNGGTLRGYLKHMESLPDLEMDSTEYELMKGTSMNDLIKEMAENVGGGKMKEAVILYHIEFTTSRCIFFFFFFLKIIK</sequence>
<feature type="region of interest" description="Disordered" evidence="1">
    <location>
        <begin position="176"/>
        <end position="223"/>
    </location>
</feature>
<feature type="compositionally biased region" description="Gly residues" evidence="1">
    <location>
        <begin position="204"/>
        <end position="223"/>
    </location>
</feature>
<proteinExistence type="predicted"/>
<protein>
    <submittedName>
        <fullName evidence="2">Uncharacterized protein</fullName>
    </submittedName>
</protein>
<dbReference type="AlphaFoldDB" id="X6NC92"/>
<keyword evidence="3" id="KW-1185">Reference proteome</keyword>
<evidence type="ECO:0000256" key="1">
    <source>
        <dbReference type="SAM" id="MobiDB-lite"/>
    </source>
</evidence>
<gene>
    <name evidence="2" type="ORF">RFI_13529</name>
</gene>
<evidence type="ECO:0000313" key="3">
    <source>
        <dbReference type="Proteomes" id="UP000023152"/>
    </source>
</evidence>
<reference evidence="2 3" key="1">
    <citation type="journal article" date="2013" name="Curr. Biol.">
        <title>The Genome of the Foraminiferan Reticulomyxa filosa.</title>
        <authorList>
            <person name="Glockner G."/>
            <person name="Hulsmann N."/>
            <person name="Schleicher M."/>
            <person name="Noegel A.A."/>
            <person name="Eichinger L."/>
            <person name="Gallinger C."/>
            <person name="Pawlowski J."/>
            <person name="Sierra R."/>
            <person name="Euteneuer U."/>
            <person name="Pillet L."/>
            <person name="Moustafa A."/>
            <person name="Platzer M."/>
            <person name="Groth M."/>
            <person name="Szafranski K."/>
            <person name="Schliwa M."/>
        </authorList>
    </citation>
    <scope>NUCLEOTIDE SEQUENCE [LARGE SCALE GENOMIC DNA]</scope>
</reference>
<accession>X6NC92</accession>
<feature type="compositionally biased region" description="Basic and acidic residues" evidence="1">
    <location>
        <begin position="64"/>
        <end position="86"/>
    </location>
</feature>
<evidence type="ECO:0000313" key="2">
    <source>
        <dbReference type="EMBL" id="ETO23646.1"/>
    </source>
</evidence>
<feature type="region of interest" description="Disordered" evidence="1">
    <location>
        <begin position="64"/>
        <end position="114"/>
    </location>
</feature>
<dbReference type="Proteomes" id="UP000023152">
    <property type="component" value="Unassembled WGS sequence"/>
</dbReference>